<proteinExistence type="inferred from homology"/>
<accession>A0A1V0GW32</accession>
<evidence type="ECO:0000256" key="2">
    <source>
        <dbReference type="ARBA" id="ARBA00022908"/>
    </source>
</evidence>
<keyword evidence="4" id="KW-0233">DNA recombination</keyword>
<dbReference type="GO" id="GO:0003677">
    <property type="term" value="F:DNA binding"/>
    <property type="evidence" value="ECO:0007669"/>
    <property type="project" value="UniProtKB-KW"/>
</dbReference>
<evidence type="ECO:0000313" key="7">
    <source>
        <dbReference type="EMBL" id="ARC38076.2"/>
    </source>
</evidence>
<keyword evidence="8" id="KW-1185">Reference proteome</keyword>
<dbReference type="KEGG" id="pye:A6J80_18450"/>
<dbReference type="EMBL" id="CP020442">
    <property type="protein sequence ID" value="ARC38076.2"/>
    <property type="molecule type" value="Genomic_DNA"/>
</dbReference>
<dbReference type="InterPro" id="IPR002104">
    <property type="entry name" value="Integrase_catalytic"/>
</dbReference>
<gene>
    <name evidence="7" type="ORF">A6J80_18450</name>
</gene>
<feature type="compositionally biased region" description="Polar residues" evidence="5">
    <location>
        <begin position="250"/>
        <end position="267"/>
    </location>
</feature>
<dbReference type="Gene3D" id="1.10.443.10">
    <property type="entry name" value="Intergrase catalytic core"/>
    <property type="match status" value="1"/>
</dbReference>
<sequence>MGVCNYVIRRGATYAWRRRVPGGGTVQVSLRSACPWTARRVGGIVTAESNGVFDRMATDGLTAAQAKLWLDHVVQRELAKIAKLDAVFANDETPGRARVERRNNLVHGHALQILAQDGLGAVVEDHEVALADAGLNEHERAGVARDMDQIRDQLEVTERGLQRDLRTVAGLEDVEPLAWMQARQLYLRGRAAAYLAQGQVATQTRENDAERVLTLAKMPSAAEGSLGYARGDPAPGLPSEPSPDPSTDTQRLQGSFSEPKNTGSSAPRKTEPVNHPVPAISLAPASASAPDSFDSDPDFDAALPAVAERLIRRKLRAGMQEKEAVQIRKLAALFTEATGVSDVTRLRQADCARFREVLAELPADYRKSPREQAMTIPEILAAAQDQPERRIGLSPATVNRTLGHLGQLLAQARAEGLPVAPIDLTMLRERDRVRARDKRLSFSPAEVRRIFAAPVWQGCQSSRRRRSPGKVIIRDALYWLPLIAAYTGARREEIAGLQVKDLRQEDGIWLFDIRENDNRGLKNATSRRTVPVHPHLIELGLLDQRERVESGNLFPDLRRKARLANLGDSIDHKWRNVLDDQLGDARQGKSFHSLRHYVTDQLRRAGVEKWVRLDLLGHAGEDIEDEVYGEAAPLTIKLAAIERLPRVM</sequence>
<dbReference type="AlphaFoldDB" id="A0A1V0GW32"/>
<dbReference type="PROSITE" id="PS51898">
    <property type="entry name" value="TYR_RECOMBINASE"/>
    <property type="match status" value="1"/>
</dbReference>
<dbReference type="Proteomes" id="UP000191257">
    <property type="component" value="Chromosome"/>
</dbReference>
<evidence type="ECO:0000259" key="6">
    <source>
        <dbReference type="PROSITE" id="PS51898"/>
    </source>
</evidence>
<feature type="compositionally biased region" description="Pro residues" evidence="5">
    <location>
        <begin position="235"/>
        <end position="244"/>
    </location>
</feature>
<dbReference type="CDD" id="cd01184">
    <property type="entry name" value="INT_C_like_1"/>
    <property type="match status" value="1"/>
</dbReference>
<evidence type="ECO:0000256" key="3">
    <source>
        <dbReference type="ARBA" id="ARBA00023125"/>
    </source>
</evidence>
<comment type="similarity">
    <text evidence="1">Belongs to the 'phage' integrase family.</text>
</comment>
<evidence type="ECO:0000256" key="4">
    <source>
        <dbReference type="ARBA" id="ARBA00023172"/>
    </source>
</evidence>
<dbReference type="InterPro" id="IPR050090">
    <property type="entry name" value="Tyrosine_recombinase_XerCD"/>
</dbReference>
<name>A0A1V0GW32_9RHOB</name>
<protein>
    <recommendedName>
        <fullName evidence="6">Tyr recombinase domain-containing protein</fullName>
    </recommendedName>
</protein>
<dbReference type="PANTHER" id="PTHR30349:SF41">
    <property type="entry name" value="INTEGRASE_RECOMBINASE PROTEIN MJ0367-RELATED"/>
    <property type="match status" value="1"/>
</dbReference>
<organism evidence="7 8">
    <name type="scientific">Paracoccus yeei</name>
    <dbReference type="NCBI Taxonomy" id="147645"/>
    <lineage>
        <taxon>Bacteria</taxon>
        <taxon>Pseudomonadati</taxon>
        <taxon>Pseudomonadota</taxon>
        <taxon>Alphaproteobacteria</taxon>
        <taxon>Rhodobacterales</taxon>
        <taxon>Paracoccaceae</taxon>
        <taxon>Paracoccus</taxon>
    </lineage>
</organism>
<keyword evidence="2" id="KW-0229">DNA integration</keyword>
<dbReference type="PANTHER" id="PTHR30349">
    <property type="entry name" value="PHAGE INTEGRASE-RELATED"/>
    <property type="match status" value="1"/>
</dbReference>
<dbReference type="InterPro" id="IPR011010">
    <property type="entry name" value="DNA_brk_join_enz"/>
</dbReference>
<keyword evidence="3" id="KW-0238">DNA-binding</keyword>
<evidence type="ECO:0000256" key="1">
    <source>
        <dbReference type="ARBA" id="ARBA00008857"/>
    </source>
</evidence>
<dbReference type="InterPro" id="IPR013762">
    <property type="entry name" value="Integrase-like_cat_sf"/>
</dbReference>
<dbReference type="SUPFAM" id="SSF56349">
    <property type="entry name" value="DNA breaking-rejoining enzymes"/>
    <property type="match status" value="1"/>
</dbReference>
<feature type="region of interest" description="Disordered" evidence="5">
    <location>
        <begin position="224"/>
        <end position="278"/>
    </location>
</feature>
<reference evidence="7" key="1">
    <citation type="submission" date="2017-12" db="EMBL/GenBank/DDBJ databases">
        <title>FDA dAtabase for Regulatory Grade micrObial Sequences (FDA-ARGOS): Supporting development and validation of Infectious Disease Dx tests.</title>
        <authorList>
            <person name="Campos J."/>
            <person name="Goldberg B."/>
            <person name="Tallon L."/>
            <person name="Sadzewicz L."/>
            <person name="Sengamalay N."/>
            <person name="Ott S."/>
            <person name="Godinez A."/>
            <person name="Nagaraj S."/>
            <person name="Vyas G."/>
            <person name="Aluvathingal J."/>
            <person name="Nadendla S."/>
            <person name="Geyer C."/>
            <person name="Nandy P."/>
            <person name="Hobson J."/>
            <person name="Sichtig H."/>
        </authorList>
    </citation>
    <scope>NUCLEOTIDE SEQUENCE</scope>
    <source>
        <strain evidence="7">FDAARGOS_252</strain>
    </source>
</reference>
<evidence type="ECO:0000256" key="5">
    <source>
        <dbReference type="SAM" id="MobiDB-lite"/>
    </source>
</evidence>
<evidence type="ECO:0000313" key="8">
    <source>
        <dbReference type="Proteomes" id="UP000191257"/>
    </source>
</evidence>
<feature type="domain" description="Tyr recombinase" evidence="6">
    <location>
        <begin position="435"/>
        <end position="641"/>
    </location>
</feature>
<dbReference type="GO" id="GO:0006310">
    <property type="term" value="P:DNA recombination"/>
    <property type="evidence" value="ECO:0007669"/>
    <property type="project" value="UniProtKB-KW"/>
</dbReference>
<dbReference type="GO" id="GO:0015074">
    <property type="term" value="P:DNA integration"/>
    <property type="evidence" value="ECO:0007669"/>
    <property type="project" value="UniProtKB-KW"/>
</dbReference>